<accession>A0A1I3FQP9</accession>
<evidence type="ECO:0000256" key="1">
    <source>
        <dbReference type="SAM" id="Coils"/>
    </source>
</evidence>
<dbReference type="RefSeq" id="WP_245779118.1">
    <property type="nucleotide sequence ID" value="NZ_FOQH01000004.1"/>
</dbReference>
<keyword evidence="3" id="KW-0966">Cell projection</keyword>
<reference evidence="3 4" key="1">
    <citation type="submission" date="2016-10" db="EMBL/GenBank/DDBJ databases">
        <authorList>
            <person name="de Groot N.N."/>
        </authorList>
    </citation>
    <scope>NUCLEOTIDE SEQUENCE [LARGE SCALE GENOMIC DNA]</scope>
    <source>
        <strain evidence="3 4">CGMCC 1.11030</strain>
    </source>
</reference>
<feature type="region of interest" description="Disordered" evidence="2">
    <location>
        <begin position="1"/>
        <end position="46"/>
    </location>
</feature>
<dbReference type="SUPFAM" id="SSF158791">
    <property type="entry name" value="MgtE N-terminal domain-like"/>
    <property type="match status" value="1"/>
</dbReference>
<evidence type="ECO:0000313" key="3">
    <source>
        <dbReference type="EMBL" id="SFI13563.1"/>
    </source>
</evidence>
<feature type="coiled-coil region" evidence="1">
    <location>
        <begin position="130"/>
        <end position="164"/>
    </location>
</feature>
<evidence type="ECO:0000313" key="4">
    <source>
        <dbReference type="Proteomes" id="UP000199377"/>
    </source>
</evidence>
<sequence>MIDLRALLRSRRTPRPPAPAPRSAAFPAGPAPRRRPPAEESGSRGARRAPGALLLLGLCFLGSAGLRLLDPEGALAKEAAATLSGGGAQTAAADPCTPGGDPAGLLAALKQRETQLDARAAEIADRERLLQVAEAKYKEQLEALRTAEERLAATLAVADEAAEQDIERLTAVYENMNPKNAARIFESMDVTFAAGFLARMRKDTAAKIMGGMSAERAYAISAVIAGRNARAPRE</sequence>
<dbReference type="AlphaFoldDB" id="A0A1I3FQP9"/>
<dbReference type="EMBL" id="FOQH01000004">
    <property type="protein sequence ID" value="SFI13563.1"/>
    <property type="molecule type" value="Genomic_DNA"/>
</dbReference>
<keyword evidence="4" id="KW-1185">Reference proteome</keyword>
<keyword evidence="1" id="KW-0175">Coiled coil</keyword>
<keyword evidence="3" id="KW-0282">Flagellum</keyword>
<dbReference type="STRING" id="1114924.SAMN05216258_104451"/>
<keyword evidence="3" id="KW-0969">Cilium</keyword>
<protein>
    <submittedName>
        <fullName evidence="3">Flagellar motility protein MotE, a chaperone for MotC folding</fullName>
    </submittedName>
</protein>
<proteinExistence type="predicted"/>
<gene>
    <name evidence="3" type="ORF">SAMN05216258_104451</name>
</gene>
<name>A0A1I3FQP9_9RHOB</name>
<evidence type="ECO:0000256" key="2">
    <source>
        <dbReference type="SAM" id="MobiDB-lite"/>
    </source>
</evidence>
<dbReference type="Proteomes" id="UP000199377">
    <property type="component" value="Unassembled WGS sequence"/>
</dbReference>
<organism evidence="3 4">
    <name type="scientific">Albimonas pacifica</name>
    <dbReference type="NCBI Taxonomy" id="1114924"/>
    <lineage>
        <taxon>Bacteria</taxon>
        <taxon>Pseudomonadati</taxon>
        <taxon>Pseudomonadota</taxon>
        <taxon>Alphaproteobacteria</taxon>
        <taxon>Rhodobacterales</taxon>
        <taxon>Paracoccaceae</taxon>
        <taxon>Albimonas</taxon>
    </lineage>
</organism>